<dbReference type="AlphaFoldDB" id="B0E2D0"/>
<proteinExistence type="predicted"/>
<dbReference type="OrthoDB" id="3268838at2759"/>
<dbReference type="KEGG" id="lbc:LACBIDRAFT_335452"/>
<dbReference type="Proteomes" id="UP000001194">
    <property type="component" value="Unassembled WGS sequence"/>
</dbReference>
<evidence type="ECO:0000256" key="1">
    <source>
        <dbReference type="SAM" id="MobiDB-lite"/>
    </source>
</evidence>
<organism evidence="3">
    <name type="scientific">Laccaria bicolor (strain S238N-H82 / ATCC MYA-4686)</name>
    <name type="common">Bicoloured deceiver</name>
    <name type="synonym">Laccaria laccata var. bicolor</name>
    <dbReference type="NCBI Taxonomy" id="486041"/>
    <lineage>
        <taxon>Eukaryota</taxon>
        <taxon>Fungi</taxon>
        <taxon>Dikarya</taxon>
        <taxon>Basidiomycota</taxon>
        <taxon>Agaricomycotina</taxon>
        <taxon>Agaricomycetes</taxon>
        <taxon>Agaricomycetidae</taxon>
        <taxon>Agaricales</taxon>
        <taxon>Agaricineae</taxon>
        <taxon>Hydnangiaceae</taxon>
        <taxon>Laccaria</taxon>
    </lineage>
</organism>
<keyword evidence="3" id="KW-1185">Reference proteome</keyword>
<sequence>MTEPSFFLHSSVQVLWADASKSKEKSSGAQDGHVVQLKNTCNWKQGNRGGQTPLYPPMFSSSKKNQNPASIKMLELKNFSTTERAITLNFGAAASQMAYLTHCSVQFYKKEQWETLERKFHVAFGIEFPDYTQISGAGPSSYAAGQSNIIPDASTKDADVTMEWSSMAQIPTPPSTQVNLPTANALNVSFDNLLFGDPWSFSSHNLNF</sequence>
<dbReference type="RefSeq" id="XP_001890344.1">
    <property type="nucleotide sequence ID" value="XM_001890309.1"/>
</dbReference>
<reference evidence="2 3" key="1">
    <citation type="journal article" date="2008" name="Nature">
        <title>The genome of Laccaria bicolor provides insights into mycorrhizal symbiosis.</title>
        <authorList>
            <person name="Martin F."/>
            <person name="Aerts A."/>
            <person name="Ahren D."/>
            <person name="Brun A."/>
            <person name="Danchin E.G.J."/>
            <person name="Duchaussoy F."/>
            <person name="Gibon J."/>
            <person name="Kohler A."/>
            <person name="Lindquist E."/>
            <person name="Pereda V."/>
            <person name="Salamov A."/>
            <person name="Shapiro H.J."/>
            <person name="Wuyts J."/>
            <person name="Blaudez D."/>
            <person name="Buee M."/>
            <person name="Brokstein P."/>
            <person name="Canbaeck B."/>
            <person name="Cohen D."/>
            <person name="Courty P.E."/>
            <person name="Coutinho P.M."/>
            <person name="Delaruelle C."/>
            <person name="Detter J.C."/>
            <person name="Deveau A."/>
            <person name="DiFazio S."/>
            <person name="Duplessis S."/>
            <person name="Fraissinet-Tachet L."/>
            <person name="Lucic E."/>
            <person name="Frey-Klett P."/>
            <person name="Fourrey C."/>
            <person name="Feussner I."/>
            <person name="Gay G."/>
            <person name="Grimwood J."/>
            <person name="Hoegger P.J."/>
            <person name="Jain P."/>
            <person name="Kilaru S."/>
            <person name="Labbe J."/>
            <person name="Lin Y.C."/>
            <person name="Legue V."/>
            <person name="Le Tacon F."/>
            <person name="Marmeisse R."/>
            <person name="Melayah D."/>
            <person name="Montanini B."/>
            <person name="Muratet M."/>
            <person name="Nehls U."/>
            <person name="Niculita-Hirzel H."/>
            <person name="Oudot-Le Secq M.P."/>
            <person name="Peter M."/>
            <person name="Quesneville H."/>
            <person name="Rajashekar B."/>
            <person name="Reich M."/>
            <person name="Rouhier N."/>
            <person name="Schmutz J."/>
            <person name="Yin T."/>
            <person name="Chalot M."/>
            <person name="Henrissat B."/>
            <person name="Kuees U."/>
            <person name="Lucas S."/>
            <person name="Van de Peer Y."/>
            <person name="Podila G.K."/>
            <person name="Polle A."/>
            <person name="Pukkila P.J."/>
            <person name="Richardson P.M."/>
            <person name="Rouze P."/>
            <person name="Sanders I.R."/>
            <person name="Stajich J.E."/>
            <person name="Tunlid A."/>
            <person name="Tuskan G."/>
            <person name="Grigoriev I.V."/>
        </authorList>
    </citation>
    <scope>NUCLEOTIDE SEQUENCE [LARGE SCALE GENOMIC DNA]</scope>
    <source>
        <strain evidence="3">S238N-H82 / ATCC MYA-4686</strain>
    </source>
</reference>
<dbReference type="STRING" id="486041.B0E2D0"/>
<protein>
    <submittedName>
        <fullName evidence="2">Predicted protein</fullName>
    </submittedName>
</protein>
<accession>B0E2D0</accession>
<gene>
    <name evidence="2" type="ORF">LACBIDRAFT_335452</name>
</gene>
<name>B0E2D0_LACBS</name>
<dbReference type="InParanoid" id="B0E2D0"/>
<dbReference type="EMBL" id="DS547178">
    <property type="protein sequence ID" value="EDQ99007.1"/>
    <property type="molecule type" value="Genomic_DNA"/>
</dbReference>
<feature type="region of interest" description="Disordered" evidence="1">
    <location>
        <begin position="46"/>
        <end position="65"/>
    </location>
</feature>
<evidence type="ECO:0000313" key="2">
    <source>
        <dbReference type="EMBL" id="EDQ99007.1"/>
    </source>
</evidence>
<dbReference type="GeneID" id="6086001"/>
<evidence type="ECO:0000313" key="3">
    <source>
        <dbReference type="Proteomes" id="UP000001194"/>
    </source>
</evidence>
<dbReference type="HOGENOM" id="CLU_1421653_0_0_1"/>